<evidence type="ECO:0000313" key="6">
    <source>
        <dbReference type="Proteomes" id="UP001439008"/>
    </source>
</evidence>
<protein>
    <submittedName>
        <fullName evidence="5">Serine palmitoyltransferase component</fullName>
        <ecNumber evidence="5">2.3.1.50</ecNumber>
    </submittedName>
</protein>
<comment type="caution">
    <text evidence="5">The sequence shown here is derived from an EMBL/GenBank/DDBJ whole genome shotgun (WGS) entry which is preliminary data.</text>
</comment>
<evidence type="ECO:0000313" key="5">
    <source>
        <dbReference type="EMBL" id="MES1919291.1"/>
    </source>
</evidence>
<feature type="transmembrane region" description="Helical" evidence="3">
    <location>
        <begin position="24"/>
        <end position="44"/>
    </location>
</feature>
<keyword evidence="3" id="KW-0812">Transmembrane</keyword>
<name>A0ABV2AHZ1_9EUKA</name>
<keyword evidence="3" id="KW-0472">Membrane</keyword>
<gene>
    <name evidence="5" type="primary">LCB2</name>
    <name evidence="5" type="ORF">MHBO_001147</name>
</gene>
<dbReference type="InterPro" id="IPR015421">
    <property type="entry name" value="PyrdxlP-dep_Trfase_major"/>
</dbReference>
<feature type="domain" description="Aminotransferase class I/classII large" evidence="4">
    <location>
        <begin position="112"/>
        <end position="472"/>
    </location>
</feature>
<dbReference type="InterPro" id="IPR004839">
    <property type="entry name" value="Aminotransferase_I/II_large"/>
</dbReference>
<keyword evidence="3" id="KW-1133">Transmembrane helix</keyword>
<dbReference type="GO" id="GO:0004758">
    <property type="term" value="F:serine C-palmitoyltransferase activity"/>
    <property type="evidence" value="ECO:0007669"/>
    <property type="project" value="UniProtKB-EC"/>
</dbReference>
<dbReference type="SUPFAM" id="SSF53383">
    <property type="entry name" value="PLP-dependent transferases"/>
    <property type="match status" value="1"/>
</dbReference>
<dbReference type="EC" id="2.3.1.50" evidence="5"/>
<reference evidence="5 6" key="1">
    <citation type="journal article" date="2024" name="BMC Biol.">
        <title>Comparative genomics of Ascetosporea gives new insight into the evolutionary basis for animal parasitism in Rhizaria.</title>
        <authorList>
            <person name="Hiltunen Thoren M."/>
            <person name="Onut-Brannstrom I."/>
            <person name="Alfjorden A."/>
            <person name="Peckova H."/>
            <person name="Swords F."/>
            <person name="Hooper C."/>
            <person name="Holzer A.S."/>
            <person name="Bass D."/>
            <person name="Burki F."/>
        </authorList>
    </citation>
    <scope>NUCLEOTIDE SEQUENCE [LARGE SCALE GENOMIC DNA]</scope>
    <source>
        <strain evidence="5">20-A016</strain>
    </source>
</reference>
<dbReference type="PANTHER" id="PTHR13693">
    <property type="entry name" value="CLASS II AMINOTRANSFERASE/8-AMINO-7-OXONONANOATE SYNTHASE"/>
    <property type="match status" value="1"/>
</dbReference>
<evidence type="ECO:0000256" key="3">
    <source>
        <dbReference type="SAM" id="Phobius"/>
    </source>
</evidence>
<dbReference type="Pfam" id="PF00155">
    <property type="entry name" value="Aminotran_1_2"/>
    <property type="match status" value="1"/>
</dbReference>
<evidence type="ECO:0000259" key="4">
    <source>
        <dbReference type="Pfam" id="PF00155"/>
    </source>
</evidence>
<dbReference type="Gene3D" id="3.90.1150.10">
    <property type="entry name" value="Aspartate Aminotransferase, domain 1"/>
    <property type="match status" value="1"/>
</dbReference>
<dbReference type="PANTHER" id="PTHR13693:SF3">
    <property type="entry name" value="LD36009P"/>
    <property type="match status" value="1"/>
</dbReference>
<dbReference type="Gene3D" id="3.40.640.10">
    <property type="entry name" value="Type I PLP-dependent aspartate aminotransferase-like (Major domain)"/>
    <property type="match status" value="1"/>
</dbReference>
<evidence type="ECO:0000256" key="1">
    <source>
        <dbReference type="ARBA" id="ARBA00001933"/>
    </source>
</evidence>
<proteinExistence type="predicted"/>
<evidence type="ECO:0000256" key="2">
    <source>
        <dbReference type="ARBA" id="ARBA00022679"/>
    </source>
</evidence>
<dbReference type="Proteomes" id="UP001439008">
    <property type="component" value="Unassembled WGS sequence"/>
</dbReference>
<comment type="cofactor">
    <cofactor evidence="1">
        <name>pyridoxal 5'-phosphate</name>
        <dbReference type="ChEBI" id="CHEBI:597326"/>
    </cofactor>
</comment>
<organism evidence="5 6">
    <name type="scientific">Bonamia ostreae</name>
    <dbReference type="NCBI Taxonomy" id="126728"/>
    <lineage>
        <taxon>Eukaryota</taxon>
        <taxon>Sar</taxon>
        <taxon>Rhizaria</taxon>
        <taxon>Endomyxa</taxon>
        <taxon>Ascetosporea</taxon>
        <taxon>Haplosporida</taxon>
        <taxon>Bonamia</taxon>
    </lineage>
</organism>
<accession>A0ABV2AHZ1</accession>
<keyword evidence="6" id="KW-1185">Reference proteome</keyword>
<sequence>MFFGCFPNKRIFYKKKNYVFEVNLLIRSFSTYFGLGLMIIIGNIKDFALHFKTQKNKNVAKLLSGFDDFFIRRMYRLGEDAWNRKIRSCPGDTFLVEDPLFKDRNGRPLIRKCINMGSYNYLGFASPQSPTLSSVMEAIETYSIGFNVPRGALSTKVVQELEYRVAKLTRKEAAAVFSMGFGCNSTFLPFLARKGDLILSDSKNHSSIVTGCFASSASTSVFRHNDSHDLERKLRKAIVEGHARTRRPWKRIFVLIEGLYSMEGYYPNLRKIVNLKKQYKVFFVIRKFYLFVDEAHSFGAIGLNGRGICDQLDVDSKAVDILMGTFTKSHGGFGGFIASSKDLIEEVKDKCAGYFESASIPPAVSQQVSAAMAEMESDSGLERLKRLRNNSNFFRSRLEEMGFEVLGIKDSPVVIIVVGAPSNIILFSRECLRRNIAVVVATFPATNLTESRVRFCLSAAHSKEQLDEVLFHIEEIGEMCCCRYKKHLGG</sequence>
<dbReference type="EMBL" id="JBDODL010000248">
    <property type="protein sequence ID" value="MES1919291.1"/>
    <property type="molecule type" value="Genomic_DNA"/>
</dbReference>
<keyword evidence="5" id="KW-0012">Acyltransferase</keyword>
<keyword evidence="2 5" id="KW-0808">Transferase</keyword>
<dbReference type="InterPro" id="IPR050087">
    <property type="entry name" value="AON_synthase_class-II"/>
</dbReference>
<dbReference type="InterPro" id="IPR015422">
    <property type="entry name" value="PyrdxlP-dep_Trfase_small"/>
</dbReference>
<dbReference type="InterPro" id="IPR015424">
    <property type="entry name" value="PyrdxlP-dep_Trfase"/>
</dbReference>